<feature type="region of interest" description="Disordered" evidence="2">
    <location>
        <begin position="190"/>
        <end position="218"/>
    </location>
</feature>
<accession>A0A7S0MYA0</accession>
<name>A0A7S0MYA0_9CHLO</name>
<keyword evidence="3" id="KW-1133">Transmembrane helix</keyword>
<keyword evidence="1" id="KW-0175">Coiled coil</keyword>
<reference evidence="4" key="1">
    <citation type="submission" date="2021-01" db="EMBL/GenBank/DDBJ databases">
        <authorList>
            <person name="Corre E."/>
            <person name="Pelletier E."/>
            <person name="Niang G."/>
            <person name="Scheremetjew M."/>
            <person name="Finn R."/>
            <person name="Kale V."/>
            <person name="Holt S."/>
            <person name="Cochrane G."/>
            <person name="Meng A."/>
            <person name="Brown T."/>
            <person name="Cohen L."/>
        </authorList>
    </citation>
    <scope>NUCLEOTIDE SEQUENCE</scope>
    <source>
        <strain evidence="4">CCMP722</strain>
    </source>
</reference>
<evidence type="ECO:0000256" key="3">
    <source>
        <dbReference type="SAM" id="Phobius"/>
    </source>
</evidence>
<gene>
    <name evidence="4" type="ORF">POBO1169_LOCUS2077</name>
</gene>
<evidence type="ECO:0000256" key="2">
    <source>
        <dbReference type="SAM" id="MobiDB-lite"/>
    </source>
</evidence>
<feature type="compositionally biased region" description="Polar residues" evidence="2">
    <location>
        <begin position="193"/>
        <end position="206"/>
    </location>
</feature>
<feature type="coiled-coil region" evidence="1">
    <location>
        <begin position="66"/>
        <end position="128"/>
    </location>
</feature>
<feature type="transmembrane region" description="Helical" evidence="3">
    <location>
        <begin position="12"/>
        <end position="31"/>
    </location>
</feature>
<protein>
    <submittedName>
        <fullName evidence="4">Uncharacterized protein</fullName>
    </submittedName>
</protein>
<dbReference type="EMBL" id="HBFA01004092">
    <property type="protein sequence ID" value="CAD8651611.1"/>
    <property type="molecule type" value="Transcribed_RNA"/>
</dbReference>
<keyword evidence="3" id="KW-0812">Transmembrane</keyword>
<evidence type="ECO:0000313" key="4">
    <source>
        <dbReference type="EMBL" id="CAD8651611.1"/>
    </source>
</evidence>
<keyword evidence="3" id="KW-0472">Membrane</keyword>
<evidence type="ECO:0000256" key="1">
    <source>
        <dbReference type="SAM" id="Coils"/>
    </source>
</evidence>
<sequence length="263" mass="28675">MGEGTSFAIGRTVVTGAAVAALVGTGCLLLLRDKNARKAAKPCLKTCGRNVCAAFENQCHKLSEVNSGLRREMEALLATAKEVESKAAASAGESNAQTEAGPSLEEQNKQLRLELDELRAAAALREKEALKSRPYHLRLLDYFFGALRNQNLKLATDVGQMQARLIHATKLVSMSGSGQLLRVPAPGEEVHSETASQASEISNMSDVKSRDPAKISANKAKFDQMKQQRNAYRDQLKQAIAEVTNLRREVASLRAFQAKYYVQ</sequence>
<organism evidence="4">
    <name type="scientific">Pyramimonas obovata</name>
    <dbReference type="NCBI Taxonomy" id="1411642"/>
    <lineage>
        <taxon>Eukaryota</taxon>
        <taxon>Viridiplantae</taxon>
        <taxon>Chlorophyta</taxon>
        <taxon>Pyramimonadophyceae</taxon>
        <taxon>Pyramimonadales</taxon>
        <taxon>Pyramimonadaceae</taxon>
        <taxon>Pyramimonas</taxon>
        <taxon>Pyramimonas incertae sedis</taxon>
    </lineage>
</organism>
<proteinExistence type="predicted"/>
<dbReference type="AlphaFoldDB" id="A0A7S0MYA0"/>
<feature type="coiled-coil region" evidence="1">
    <location>
        <begin position="222"/>
        <end position="256"/>
    </location>
</feature>